<protein>
    <submittedName>
        <fullName evidence="2">Uncharacterized protein</fullName>
    </submittedName>
</protein>
<sequence>MKRKNLQIYLNRKENSTRKIH</sequence>
<organism evidence="2">
    <name type="scientific">Arundo donax</name>
    <name type="common">Giant reed</name>
    <name type="synonym">Donax arundinaceus</name>
    <dbReference type="NCBI Taxonomy" id="35708"/>
    <lineage>
        <taxon>Eukaryota</taxon>
        <taxon>Viridiplantae</taxon>
        <taxon>Streptophyta</taxon>
        <taxon>Embryophyta</taxon>
        <taxon>Tracheophyta</taxon>
        <taxon>Spermatophyta</taxon>
        <taxon>Magnoliopsida</taxon>
        <taxon>Liliopsida</taxon>
        <taxon>Poales</taxon>
        <taxon>Poaceae</taxon>
        <taxon>PACMAD clade</taxon>
        <taxon>Arundinoideae</taxon>
        <taxon>Arundineae</taxon>
        <taxon>Arundo</taxon>
    </lineage>
</organism>
<dbReference type="AlphaFoldDB" id="A0A0A9CLE5"/>
<evidence type="ECO:0000313" key="2">
    <source>
        <dbReference type="EMBL" id="JAD72352.1"/>
    </source>
</evidence>
<feature type="compositionally biased region" description="Basic and acidic residues" evidence="1">
    <location>
        <begin position="11"/>
        <end position="21"/>
    </location>
</feature>
<dbReference type="EMBL" id="GBRH01225543">
    <property type="protein sequence ID" value="JAD72352.1"/>
    <property type="molecule type" value="Transcribed_RNA"/>
</dbReference>
<name>A0A0A9CLE5_ARUDO</name>
<accession>A0A0A9CLE5</accession>
<proteinExistence type="predicted"/>
<reference evidence="2" key="2">
    <citation type="journal article" date="2015" name="Data Brief">
        <title>Shoot transcriptome of the giant reed, Arundo donax.</title>
        <authorList>
            <person name="Barrero R.A."/>
            <person name="Guerrero F.D."/>
            <person name="Moolhuijzen P."/>
            <person name="Goolsby J.A."/>
            <person name="Tidwell J."/>
            <person name="Bellgard S.E."/>
            <person name="Bellgard M.I."/>
        </authorList>
    </citation>
    <scope>NUCLEOTIDE SEQUENCE</scope>
    <source>
        <tissue evidence="2">Shoot tissue taken approximately 20 cm above the soil surface</tissue>
    </source>
</reference>
<reference evidence="2" key="1">
    <citation type="submission" date="2014-09" db="EMBL/GenBank/DDBJ databases">
        <authorList>
            <person name="Magalhaes I.L.F."/>
            <person name="Oliveira U."/>
            <person name="Santos F.R."/>
            <person name="Vidigal T.H.D.A."/>
            <person name="Brescovit A.D."/>
            <person name="Santos A.J."/>
        </authorList>
    </citation>
    <scope>NUCLEOTIDE SEQUENCE</scope>
    <source>
        <tissue evidence="2">Shoot tissue taken approximately 20 cm above the soil surface</tissue>
    </source>
</reference>
<evidence type="ECO:0000256" key="1">
    <source>
        <dbReference type="SAM" id="MobiDB-lite"/>
    </source>
</evidence>
<feature type="region of interest" description="Disordered" evidence="1">
    <location>
        <begin position="1"/>
        <end position="21"/>
    </location>
</feature>